<comment type="caution">
    <text evidence="5">The sequence shown here is derived from an EMBL/GenBank/DDBJ whole genome shotgun (WGS) entry which is preliminary data.</text>
</comment>
<keyword evidence="1" id="KW-0805">Transcription regulation</keyword>
<gene>
    <name evidence="5" type="primary">yybR_1</name>
    <name evidence="5" type="ORF">NRB20_25940</name>
</gene>
<evidence type="ECO:0000256" key="3">
    <source>
        <dbReference type="ARBA" id="ARBA00023163"/>
    </source>
</evidence>
<evidence type="ECO:0000259" key="4">
    <source>
        <dbReference type="PROSITE" id="PS51118"/>
    </source>
</evidence>
<dbReference type="Pfam" id="PF01638">
    <property type="entry name" value="HxlR"/>
    <property type="match status" value="1"/>
</dbReference>
<accession>A0A7K0D3K1</accession>
<dbReference type="SUPFAM" id="SSF46785">
    <property type="entry name" value="Winged helix' DNA-binding domain"/>
    <property type="match status" value="1"/>
</dbReference>
<dbReference type="PANTHER" id="PTHR33204">
    <property type="entry name" value="TRANSCRIPTIONAL REGULATOR, MARR FAMILY"/>
    <property type="match status" value="1"/>
</dbReference>
<dbReference type="GO" id="GO:0003677">
    <property type="term" value="F:DNA binding"/>
    <property type="evidence" value="ECO:0007669"/>
    <property type="project" value="UniProtKB-KW"/>
</dbReference>
<organism evidence="5 6">
    <name type="scientific">Nocardia macrotermitis</name>
    <dbReference type="NCBI Taxonomy" id="2585198"/>
    <lineage>
        <taxon>Bacteria</taxon>
        <taxon>Bacillati</taxon>
        <taxon>Actinomycetota</taxon>
        <taxon>Actinomycetes</taxon>
        <taxon>Mycobacteriales</taxon>
        <taxon>Nocardiaceae</taxon>
        <taxon>Nocardia</taxon>
    </lineage>
</organism>
<dbReference type="EMBL" id="WEGK01000004">
    <property type="protein sequence ID" value="MQY19504.1"/>
    <property type="molecule type" value="Genomic_DNA"/>
</dbReference>
<dbReference type="Gene3D" id="1.10.10.10">
    <property type="entry name" value="Winged helix-like DNA-binding domain superfamily/Winged helix DNA-binding domain"/>
    <property type="match status" value="1"/>
</dbReference>
<feature type="domain" description="HTH hxlR-type" evidence="4">
    <location>
        <begin position="11"/>
        <end position="113"/>
    </location>
</feature>
<evidence type="ECO:0000313" key="6">
    <source>
        <dbReference type="Proteomes" id="UP000438448"/>
    </source>
</evidence>
<dbReference type="AlphaFoldDB" id="A0A7K0D3K1"/>
<dbReference type="RefSeq" id="WP_153410228.1">
    <property type="nucleotide sequence ID" value="NZ_WEGK01000004.1"/>
</dbReference>
<reference evidence="5 6" key="1">
    <citation type="submission" date="2019-10" db="EMBL/GenBank/DDBJ databases">
        <title>Nocardia macrotermitis sp. nov. and Nocardia aurantia sp. nov., isolated from the gut of fungus growing-termite Macrotermes natalensis.</title>
        <authorList>
            <person name="Benndorf R."/>
            <person name="Schwitalla J."/>
            <person name="Martin K."/>
            <person name="De Beer W."/>
            <person name="Kaster A.-K."/>
            <person name="Vollmers J."/>
            <person name="Poulsen M."/>
            <person name="Beemelmanns C."/>
        </authorList>
    </citation>
    <scope>NUCLEOTIDE SEQUENCE [LARGE SCALE GENOMIC DNA]</scope>
    <source>
        <strain evidence="5 6">RB20</strain>
    </source>
</reference>
<dbReference type="InterPro" id="IPR036388">
    <property type="entry name" value="WH-like_DNA-bd_sf"/>
</dbReference>
<dbReference type="PROSITE" id="PS51118">
    <property type="entry name" value="HTH_HXLR"/>
    <property type="match status" value="1"/>
</dbReference>
<keyword evidence="2" id="KW-0238">DNA-binding</keyword>
<sequence length="129" mass="14324">MTQITPKPVRIPDTGAVREIFDRIGDKWSLLLIGTLHDAPLRYGELKDAIPGISQRMLTRTLSNLVEDGLVTRTAYAEVPPRIEYALTDLGRTLLPMVADLAEWAMAHRDEINANRTSRGRVADDSAAE</sequence>
<dbReference type="InterPro" id="IPR036390">
    <property type="entry name" value="WH_DNA-bd_sf"/>
</dbReference>
<evidence type="ECO:0000256" key="2">
    <source>
        <dbReference type="ARBA" id="ARBA00023125"/>
    </source>
</evidence>
<keyword evidence="6" id="KW-1185">Reference proteome</keyword>
<dbReference type="PANTHER" id="PTHR33204:SF39">
    <property type="entry name" value="TRANSCRIPTIONAL REGULATORY PROTEIN"/>
    <property type="match status" value="1"/>
</dbReference>
<keyword evidence="3" id="KW-0804">Transcription</keyword>
<protein>
    <submittedName>
        <fullName evidence="5">Putative HTH-type transcriptional regulator YybR</fullName>
    </submittedName>
</protein>
<evidence type="ECO:0000313" key="5">
    <source>
        <dbReference type="EMBL" id="MQY19504.1"/>
    </source>
</evidence>
<evidence type="ECO:0000256" key="1">
    <source>
        <dbReference type="ARBA" id="ARBA00023015"/>
    </source>
</evidence>
<dbReference type="OrthoDB" id="370168at2"/>
<dbReference type="Proteomes" id="UP000438448">
    <property type="component" value="Unassembled WGS sequence"/>
</dbReference>
<name>A0A7K0D3K1_9NOCA</name>
<proteinExistence type="predicted"/>
<dbReference type="InterPro" id="IPR002577">
    <property type="entry name" value="HTH_HxlR"/>
</dbReference>